<organism evidence="1 2">
    <name type="scientific">Potamilus streckersoni</name>
    <dbReference type="NCBI Taxonomy" id="2493646"/>
    <lineage>
        <taxon>Eukaryota</taxon>
        <taxon>Metazoa</taxon>
        <taxon>Spiralia</taxon>
        <taxon>Lophotrochozoa</taxon>
        <taxon>Mollusca</taxon>
        <taxon>Bivalvia</taxon>
        <taxon>Autobranchia</taxon>
        <taxon>Heteroconchia</taxon>
        <taxon>Palaeoheterodonta</taxon>
        <taxon>Unionida</taxon>
        <taxon>Unionoidea</taxon>
        <taxon>Unionidae</taxon>
        <taxon>Ambleminae</taxon>
        <taxon>Lampsilini</taxon>
        <taxon>Potamilus</taxon>
    </lineage>
</organism>
<protein>
    <submittedName>
        <fullName evidence="1">Uncharacterized protein</fullName>
    </submittedName>
</protein>
<proteinExistence type="predicted"/>
<dbReference type="AlphaFoldDB" id="A0AAE0W2N6"/>
<reference evidence="1" key="3">
    <citation type="submission" date="2023-05" db="EMBL/GenBank/DDBJ databases">
        <authorList>
            <person name="Smith C.H."/>
        </authorList>
    </citation>
    <scope>NUCLEOTIDE SEQUENCE</scope>
    <source>
        <strain evidence="1">CHS0354</strain>
        <tissue evidence="1">Mantle</tissue>
    </source>
</reference>
<dbReference type="EMBL" id="JAEAOA010000111">
    <property type="protein sequence ID" value="KAK3598247.1"/>
    <property type="molecule type" value="Genomic_DNA"/>
</dbReference>
<accession>A0AAE0W2N6</accession>
<gene>
    <name evidence="1" type="ORF">CHS0354_001068</name>
</gene>
<evidence type="ECO:0000313" key="1">
    <source>
        <dbReference type="EMBL" id="KAK3598247.1"/>
    </source>
</evidence>
<feature type="non-terminal residue" evidence="1">
    <location>
        <position position="52"/>
    </location>
</feature>
<reference evidence="1" key="1">
    <citation type="journal article" date="2021" name="Genome Biol. Evol.">
        <title>A High-Quality Reference Genome for a Parasitic Bivalve with Doubly Uniparental Inheritance (Bivalvia: Unionida).</title>
        <authorList>
            <person name="Smith C.H."/>
        </authorList>
    </citation>
    <scope>NUCLEOTIDE SEQUENCE</scope>
    <source>
        <strain evidence="1">CHS0354</strain>
    </source>
</reference>
<comment type="caution">
    <text evidence="1">The sequence shown here is derived from an EMBL/GenBank/DDBJ whole genome shotgun (WGS) entry which is preliminary data.</text>
</comment>
<sequence>MIDDSNFPSHNEMIVNGTKYTEAKTYLMDIANWDFYIGVNRLPGYDHGMLFT</sequence>
<dbReference type="Proteomes" id="UP001195483">
    <property type="component" value="Unassembled WGS sequence"/>
</dbReference>
<name>A0AAE0W2N6_9BIVA</name>
<evidence type="ECO:0000313" key="2">
    <source>
        <dbReference type="Proteomes" id="UP001195483"/>
    </source>
</evidence>
<reference evidence="1" key="2">
    <citation type="journal article" date="2021" name="Genome Biol. Evol.">
        <title>Developing a high-quality reference genome for a parasitic bivalve with doubly uniparental inheritance (Bivalvia: Unionida).</title>
        <authorList>
            <person name="Smith C.H."/>
        </authorList>
    </citation>
    <scope>NUCLEOTIDE SEQUENCE</scope>
    <source>
        <strain evidence="1">CHS0354</strain>
        <tissue evidence="1">Mantle</tissue>
    </source>
</reference>
<keyword evidence="2" id="KW-1185">Reference proteome</keyword>